<dbReference type="Proteomes" id="UP000796880">
    <property type="component" value="Unassembled WGS sequence"/>
</dbReference>
<protein>
    <recommendedName>
        <fullName evidence="9">Beta-glucosidase 11-like</fullName>
    </recommendedName>
</protein>
<evidence type="ECO:0000313" key="8">
    <source>
        <dbReference type="Proteomes" id="UP000796880"/>
    </source>
</evidence>
<evidence type="ECO:0000256" key="2">
    <source>
        <dbReference type="ARBA" id="ARBA00022729"/>
    </source>
</evidence>
<keyword evidence="8" id="KW-1185">Reference proteome</keyword>
<dbReference type="Pfam" id="PF00232">
    <property type="entry name" value="Glyco_hydro_1"/>
    <property type="match status" value="2"/>
</dbReference>
<name>A0A8K0DY38_9ROSA</name>
<dbReference type="PRINTS" id="PR00131">
    <property type="entry name" value="GLHYDRLASE1"/>
</dbReference>
<dbReference type="InterPro" id="IPR033132">
    <property type="entry name" value="GH_1_N_CS"/>
</dbReference>
<dbReference type="PANTHER" id="PTHR10353">
    <property type="entry name" value="GLYCOSYL HYDROLASE"/>
    <property type="match status" value="1"/>
</dbReference>
<sequence>MSNLSFLVLLLLISSAVAVGVCSGRQYSRNEFPPNFVFGSGTSAYQVEGAANEDGRKPSIWDTFTHAGYTGGATGDIACDQYHKYKEDVKLMANIGLNAYRFSISWSRLIPNGRGPVNPKGLQYYNNLINELLSHGIQPHVGLFHFDLPQTLEDEYGGWISRRIVKDFTAYADVCFREFGDRVQYWSTVNEPNVFTQGGYDTGFVPPVRCSPPFGTYNCTRGNSTTEPYIAAHHILLAHASTVRLYRKKYQEKQQGFIGLSIYTLWYTPFTDSKEDIIATQRANDFLIGWFLDPLVFGDYPEIMKKNVGSRLPSFTDDESKLVKGSLDFIGIIYYVDATVKDNPDSLKKQLRDFSADIAATILSLPTLRNSSLEDNSRIEYLQGHIGGLLEALRNGSNTRGYFVWSFMDTLEFLGGNMFGYGLYYVDFDDSNLERYPKSSAIWYSNFLKGGDITTSSDAVTTDVAKF</sequence>
<dbReference type="PANTHER" id="PTHR10353:SF29">
    <property type="entry name" value="BETA-GLUCOSIDASE 11"/>
    <property type="match status" value="1"/>
</dbReference>
<dbReference type="Gene3D" id="3.20.20.80">
    <property type="entry name" value="Glycosidases"/>
    <property type="match status" value="2"/>
</dbReference>
<evidence type="ECO:0000256" key="6">
    <source>
        <dbReference type="SAM" id="SignalP"/>
    </source>
</evidence>
<evidence type="ECO:0000256" key="5">
    <source>
        <dbReference type="RuleBase" id="RU003690"/>
    </source>
</evidence>
<keyword evidence="2 6" id="KW-0732">Signal</keyword>
<evidence type="ECO:0000313" key="7">
    <source>
        <dbReference type="EMBL" id="KAF3436443.1"/>
    </source>
</evidence>
<feature type="chain" id="PRO_5035480806" description="Beta-glucosidase 11-like" evidence="6">
    <location>
        <begin position="19"/>
        <end position="467"/>
    </location>
</feature>
<comment type="similarity">
    <text evidence="1 5">Belongs to the glycosyl hydrolase 1 family.</text>
</comment>
<evidence type="ECO:0000256" key="3">
    <source>
        <dbReference type="ARBA" id="ARBA00022801"/>
    </source>
</evidence>
<keyword evidence="3" id="KW-0378">Hydrolase</keyword>
<dbReference type="InterPro" id="IPR017853">
    <property type="entry name" value="GH"/>
</dbReference>
<dbReference type="SUPFAM" id="SSF51445">
    <property type="entry name" value="(Trans)glycosidases"/>
    <property type="match status" value="1"/>
</dbReference>
<keyword evidence="4" id="KW-0325">Glycoprotein</keyword>
<dbReference type="AlphaFoldDB" id="A0A8K0DY38"/>
<dbReference type="GO" id="GO:0005975">
    <property type="term" value="P:carbohydrate metabolic process"/>
    <property type="evidence" value="ECO:0007669"/>
    <property type="project" value="InterPro"/>
</dbReference>
<evidence type="ECO:0000256" key="4">
    <source>
        <dbReference type="ARBA" id="ARBA00023180"/>
    </source>
</evidence>
<feature type="signal peptide" evidence="6">
    <location>
        <begin position="1"/>
        <end position="18"/>
    </location>
</feature>
<dbReference type="FunFam" id="3.20.20.80:FF:000069">
    <property type="entry name" value="Beta-glucosidase 1"/>
    <property type="match status" value="1"/>
</dbReference>
<proteinExistence type="inferred from homology"/>
<evidence type="ECO:0000256" key="1">
    <source>
        <dbReference type="ARBA" id="ARBA00010838"/>
    </source>
</evidence>
<reference evidence="7" key="1">
    <citation type="submission" date="2020-03" db="EMBL/GenBank/DDBJ databases">
        <title>A high-quality chromosome-level genome assembly of a woody plant with both climbing and erect habits, Rhamnella rubrinervis.</title>
        <authorList>
            <person name="Lu Z."/>
            <person name="Yang Y."/>
            <person name="Zhu X."/>
            <person name="Sun Y."/>
        </authorList>
    </citation>
    <scope>NUCLEOTIDE SEQUENCE</scope>
    <source>
        <strain evidence="7">BYM</strain>
        <tissue evidence="7">Leaf</tissue>
    </source>
</reference>
<dbReference type="EMBL" id="VOIH02000010">
    <property type="protein sequence ID" value="KAF3436443.1"/>
    <property type="molecule type" value="Genomic_DNA"/>
</dbReference>
<gene>
    <name evidence="7" type="ORF">FNV43_RR23535</name>
</gene>
<accession>A0A8K0DY38</accession>
<comment type="caution">
    <text evidence="7">The sequence shown here is derived from an EMBL/GenBank/DDBJ whole genome shotgun (WGS) entry which is preliminary data.</text>
</comment>
<dbReference type="GO" id="GO:0008422">
    <property type="term" value="F:beta-glucosidase activity"/>
    <property type="evidence" value="ECO:0007669"/>
    <property type="project" value="TreeGrafter"/>
</dbReference>
<dbReference type="InterPro" id="IPR001360">
    <property type="entry name" value="Glyco_hydro_1"/>
</dbReference>
<organism evidence="7 8">
    <name type="scientific">Rhamnella rubrinervis</name>
    <dbReference type="NCBI Taxonomy" id="2594499"/>
    <lineage>
        <taxon>Eukaryota</taxon>
        <taxon>Viridiplantae</taxon>
        <taxon>Streptophyta</taxon>
        <taxon>Embryophyta</taxon>
        <taxon>Tracheophyta</taxon>
        <taxon>Spermatophyta</taxon>
        <taxon>Magnoliopsida</taxon>
        <taxon>eudicotyledons</taxon>
        <taxon>Gunneridae</taxon>
        <taxon>Pentapetalae</taxon>
        <taxon>rosids</taxon>
        <taxon>fabids</taxon>
        <taxon>Rosales</taxon>
        <taxon>Rhamnaceae</taxon>
        <taxon>rhamnoid group</taxon>
        <taxon>Rhamneae</taxon>
        <taxon>Rhamnella</taxon>
    </lineage>
</organism>
<dbReference type="PROSITE" id="PS00653">
    <property type="entry name" value="GLYCOSYL_HYDROL_F1_2"/>
    <property type="match status" value="1"/>
</dbReference>
<dbReference type="OrthoDB" id="65569at2759"/>
<evidence type="ECO:0008006" key="9">
    <source>
        <dbReference type="Google" id="ProtNLM"/>
    </source>
</evidence>